<feature type="region of interest" description="Disordered" evidence="2">
    <location>
        <begin position="498"/>
        <end position="536"/>
    </location>
</feature>
<dbReference type="AlphaFoldDB" id="A0A0C4DXX0"/>
<evidence type="ECO:0000313" key="4">
    <source>
        <dbReference type="EnsemblFungi" id="MAPG_04877T0"/>
    </source>
</evidence>
<evidence type="ECO:0000256" key="2">
    <source>
        <dbReference type="SAM" id="MobiDB-lite"/>
    </source>
</evidence>
<dbReference type="EMBL" id="ADBL01001138">
    <property type="status" value="NOT_ANNOTATED_CDS"/>
    <property type="molecule type" value="Genomic_DNA"/>
</dbReference>
<gene>
    <name evidence="3" type="ORF">MAPG_04877</name>
</gene>
<feature type="compositionally biased region" description="Basic and acidic residues" evidence="2">
    <location>
        <begin position="507"/>
        <end position="523"/>
    </location>
</feature>
<dbReference type="VEuPathDB" id="FungiDB:MAPG_04877"/>
<keyword evidence="1" id="KW-0175">Coiled coil</keyword>
<evidence type="ECO:0000313" key="5">
    <source>
        <dbReference type="Proteomes" id="UP000011715"/>
    </source>
</evidence>
<evidence type="ECO:0000256" key="1">
    <source>
        <dbReference type="SAM" id="Coils"/>
    </source>
</evidence>
<feature type="coiled-coil region" evidence="1">
    <location>
        <begin position="104"/>
        <end position="137"/>
    </location>
</feature>
<feature type="coiled-coil region" evidence="1">
    <location>
        <begin position="305"/>
        <end position="343"/>
    </location>
</feature>
<organism evidence="4 5">
    <name type="scientific">Magnaporthiopsis poae (strain ATCC 64411 / 73-15)</name>
    <name type="common">Kentucky bluegrass fungus</name>
    <name type="synonym">Magnaporthe poae</name>
    <dbReference type="NCBI Taxonomy" id="644358"/>
    <lineage>
        <taxon>Eukaryota</taxon>
        <taxon>Fungi</taxon>
        <taxon>Dikarya</taxon>
        <taxon>Ascomycota</taxon>
        <taxon>Pezizomycotina</taxon>
        <taxon>Sordariomycetes</taxon>
        <taxon>Sordariomycetidae</taxon>
        <taxon>Magnaporthales</taxon>
        <taxon>Magnaporthaceae</taxon>
        <taxon>Magnaporthiopsis</taxon>
    </lineage>
</organism>
<dbReference type="Proteomes" id="UP000011715">
    <property type="component" value="Unassembled WGS sequence"/>
</dbReference>
<proteinExistence type="predicted"/>
<dbReference type="EnsemblFungi" id="MAPG_04877T0">
    <property type="protein sequence ID" value="MAPG_04877T0"/>
    <property type="gene ID" value="MAPG_04877"/>
</dbReference>
<reference evidence="3" key="3">
    <citation type="submission" date="2011-03" db="EMBL/GenBank/DDBJ databases">
        <title>Annotation of Magnaporthe poae ATCC 64411.</title>
        <authorList>
            <person name="Ma L.-J."/>
            <person name="Dead R."/>
            <person name="Young S.K."/>
            <person name="Zeng Q."/>
            <person name="Gargeya S."/>
            <person name="Fitzgerald M."/>
            <person name="Haas B."/>
            <person name="Abouelleil A."/>
            <person name="Alvarado L."/>
            <person name="Arachchi H.M."/>
            <person name="Berlin A."/>
            <person name="Brown A."/>
            <person name="Chapman S.B."/>
            <person name="Chen Z."/>
            <person name="Dunbar C."/>
            <person name="Freedman E."/>
            <person name="Gearin G."/>
            <person name="Gellesch M."/>
            <person name="Goldberg J."/>
            <person name="Griggs A."/>
            <person name="Gujja S."/>
            <person name="Heiman D."/>
            <person name="Howarth C."/>
            <person name="Larson L."/>
            <person name="Lui A."/>
            <person name="MacDonald P.J.P."/>
            <person name="Mehta T."/>
            <person name="Montmayeur A."/>
            <person name="Murphy C."/>
            <person name="Neiman D."/>
            <person name="Pearson M."/>
            <person name="Priest M."/>
            <person name="Roberts A."/>
            <person name="Saif S."/>
            <person name="Shea T."/>
            <person name="Shenoy N."/>
            <person name="Sisk P."/>
            <person name="Stolte C."/>
            <person name="Sykes S."/>
            <person name="Yandava C."/>
            <person name="Wortman J."/>
            <person name="Nusbaum C."/>
            <person name="Birren B."/>
        </authorList>
    </citation>
    <scope>NUCLEOTIDE SEQUENCE</scope>
    <source>
        <strain evidence="3">ATCC 64411</strain>
    </source>
</reference>
<reference evidence="5" key="2">
    <citation type="submission" date="2010-05" db="EMBL/GenBank/DDBJ databases">
        <title>The genome sequence of Magnaporthe poae strain ATCC 64411.</title>
        <authorList>
            <person name="Ma L.-J."/>
            <person name="Dead R."/>
            <person name="Young S."/>
            <person name="Zeng Q."/>
            <person name="Koehrsen M."/>
            <person name="Alvarado L."/>
            <person name="Berlin A."/>
            <person name="Chapman S.B."/>
            <person name="Chen Z."/>
            <person name="Freedman E."/>
            <person name="Gellesch M."/>
            <person name="Goldberg J."/>
            <person name="Griggs A."/>
            <person name="Gujja S."/>
            <person name="Heilman E.R."/>
            <person name="Heiman D."/>
            <person name="Hepburn T."/>
            <person name="Howarth C."/>
            <person name="Jen D."/>
            <person name="Larson L."/>
            <person name="Mehta T."/>
            <person name="Neiman D."/>
            <person name="Pearson M."/>
            <person name="Roberts A."/>
            <person name="Saif S."/>
            <person name="Shea T."/>
            <person name="Shenoy N."/>
            <person name="Sisk P."/>
            <person name="Stolte C."/>
            <person name="Sykes S."/>
            <person name="Walk T."/>
            <person name="White J."/>
            <person name="Yandava C."/>
            <person name="Haas B."/>
            <person name="Nusbaum C."/>
            <person name="Birren B."/>
        </authorList>
    </citation>
    <scope>NUCLEOTIDE SEQUENCE [LARGE SCALE GENOMIC DNA]</scope>
    <source>
        <strain evidence="5">ATCC 64411 / 73-15</strain>
    </source>
</reference>
<accession>A0A0C4DXX0</accession>
<sequence length="659" mass="73435">MSIHQKVVAVLEAVRGGSGAVAVEGLLQGLATDAQQWESASLDHVRSNERATEAETKAREEQKRAIEARAAADERTKVLEEERVRLSDLVVQMRQLRVDVQSDMAEQKDQVRDARAAANAEKAALQAQREALAAEKDRWDECQRQLSQLVGQLQSLNQGMEAERTAAAKDRQKTLGTAKKQWEDVRKQAEVDMQNRDAVHKADQEALKKERDAVATKSGALGEKDNFLESCRVGLETKEAEVVEREAKVTRRETQVMGREAWAETRWDQIKKEQAQLESDREDCRQTAAWLDQRQANLDRWDTELEEREFRLHQKEADLREEQEQVRLREAELDQEAAAAQEKYLARESDCAARETECVAREAECQAMEEAWGSIGQQRQTNNLLNGGFHRLEGSMEAKLARLSRGLDDKFDYLEDIVNNAVTSTEVEMQQLAGSAREATVVLDEVNALVAKVTRFVAGFEGQLTGAAQAASAAMERGVGGALDKVVVAAESRLAALTPPSPTVVPGERDTAKRTLSSPERHTPGSKRGRVGDEQSLQKREDFQNILVSVACCLHRVAAAYDGNSDAKPDDLCQRLLSLFSEWPTCAQQLTGFLQAEGLEKKRFCVTGLCFLRWEQLQEKICYCHKLEGQNLCMGITRGPGGTASLFWQTTGAVEEDVN</sequence>
<keyword evidence="5" id="KW-1185">Reference proteome</keyword>
<reference evidence="4" key="4">
    <citation type="journal article" date="2015" name="G3 (Bethesda)">
        <title>Genome sequences of three phytopathogenic species of the Magnaporthaceae family of fungi.</title>
        <authorList>
            <person name="Okagaki L.H."/>
            <person name="Nunes C.C."/>
            <person name="Sailsbery J."/>
            <person name="Clay B."/>
            <person name="Brown D."/>
            <person name="John T."/>
            <person name="Oh Y."/>
            <person name="Young N."/>
            <person name="Fitzgerald M."/>
            <person name="Haas B.J."/>
            <person name="Zeng Q."/>
            <person name="Young S."/>
            <person name="Adiconis X."/>
            <person name="Fan L."/>
            <person name="Levin J.Z."/>
            <person name="Mitchell T.K."/>
            <person name="Okubara P.A."/>
            <person name="Farman M.L."/>
            <person name="Kohn L.M."/>
            <person name="Birren B."/>
            <person name="Ma L.-J."/>
            <person name="Dean R.A."/>
        </authorList>
    </citation>
    <scope>NUCLEOTIDE SEQUENCE</scope>
    <source>
        <strain evidence="4">ATCC 64411 / 73-15</strain>
    </source>
</reference>
<reference evidence="3" key="1">
    <citation type="submission" date="2010-05" db="EMBL/GenBank/DDBJ databases">
        <title>The Genome Sequence of Magnaporthe poae strain ATCC 64411.</title>
        <authorList>
            <consortium name="The Broad Institute Genome Sequencing Platform"/>
            <consortium name="Broad Institute Genome Sequencing Center for Infectious Disease"/>
            <person name="Ma L.-J."/>
            <person name="Dead R."/>
            <person name="Young S."/>
            <person name="Zeng Q."/>
            <person name="Koehrsen M."/>
            <person name="Alvarado L."/>
            <person name="Berlin A."/>
            <person name="Chapman S.B."/>
            <person name="Chen Z."/>
            <person name="Freedman E."/>
            <person name="Gellesch M."/>
            <person name="Goldberg J."/>
            <person name="Griggs A."/>
            <person name="Gujja S."/>
            <person name="Heilman E.R."/>
            <person name="Heiman D."/>
            <person name="Hepburn T."/>
            <person name="Howarth C."/>
            <person name="Jen D."/>
            <person name="Larson L."/>
            <person name="Mehta T."/>
            <person name="Neiman D."/>
            <person name="Pearson M."/>
            <person name="Roberts A."/>
            <person name="Saif S."/>
            <person name="Shea T."/>
            <person name="Shenoy N."/>
            <person name="Sisk P."/>
            <person name="Stolte C."/>
            <person name="Sykes S."/>
            <person name="Walk T."/>
            <person name="White J."/>
            <person name="Yandava C."/>
            <person name="Haas B."/>
            <person name="Nusbaum C."/>
            <person name="Birren B."/>
        </authorList>
    </citation>
    <scope>NUCLEOTIDE SEQUENCE</scope>
    <source>
        <strain evidence="3">ATCC 64411</strain>
    </source>
</reference>
<dbReference type="EMBL" id="GL876969">
    <property type="protein sequence ID" value="KLU85857.1"/>
    <property type="molecule type" value="Genomic_DNA"/>
</dbReference>
<evidence type="ECO:0000313" key="3">
    <source>
        <dbReference type="EMBL" id="KLU85857.1"/>
    </source>
</evidence>
<dbReference type="STRING" id="644358.A0A0C4DXX0"/>
<name>A0A0C4DXX0_MAGP6</name>
<reference evidence="4" key="5">
    <citation type="submission" date="2015-06" db="UniProtKB">
        <authorList>
            <consortium name="EnsemblFungi"/>
        </authorList>
    </citation>
    <scope>IDENTIFICATION</scope>
    <source>
        <strain evidence="4">ATCC 64411</strain>
    </source>
</reference>
<protein>
    <submittedName>
        <fullName evidence="3 4">Uncharacterized protein</fullName>
    </submittedName>
</protein>